<comment type="caution">
    <text evidence="1">The sequence shown here is derived from an EMBL/GenBank/DDBJ whole genome shotgun (WGS) entry which is preliminary data.</text>
</comment>
<name>A0AAN9A2V7_HALRR</name>
<reference evidence="1 2" key="1">
    <citation type="submission" date="2023-11" db="EMBL/GenBank/DDBJ databases">
        <title>Halocaridina rubra genome assembly.</title>
        <authorList>
            <person name="Smith C."/>
        </authorList>
    </citation>
    <scope>NUCLEOTIDE SEQUENCE [LARGE SCALE GENOMIC DNA]</scope>
    <source>
        <strain evidence="1">EP-1</strain>
        <tissue evidence="1">Whole</tissue>
    </source>
</reference>
<gene>
    <name evidence="1" type="ORF">SK128_003474</name>
</gene>
<dbReference type="Proteomes" id="UP001381693">
    <property type="component" value="Unassembled WGS sequence"/>
</dbReference>
<proteinExistence type="predicted"/>
<dbReference type="AlphaFoldDB" id="A0AAN9A2V7"/>
<keyword evidence="2" id="KW-1185">Reference proteome</keyword>
<organism evidence="1 2">
    <name type="scientific">Halocaridina rubra</name>
    <name type="common">Hawaiian red shrimp</name>
    <dbReference type="NCBI Taxonomy" id="373956"/>
    <lineage>
        <taxon>Eukaryota</taxon>
        <taxon>Metazoa</taxon>
        <taxon>Ecdysozoa</taxon>
        <taxon>Arthropoda</taxon>
        <taxon>Crustacea</taxon>
        <taxon>Multicrustacea</taxon>
        <taxon>Malacostraca</taxon>
        <taxon>Eumalacostraca</taxon>
        <taxon>Eucarida</taxon>
        <taxon>Decapoda</taxon>
        <taxon>Pleocyemata</taxon>
        <taxon>Caridea</taxon>
        <taxon>Atyoidea</taxon>
        <taxon>Atyidae</taxon>
        <taxon>Halocaridina</taxon>
    </lineage>
</organism>
<accession>A0AAN9A2V7</accession>
<dbReference type="EMBL" id="JAXCGZ010013268">
    <property type="protein sequence ID" value="KAK7073043.1"/>
    <property type="molecule type" value="Genomic_DNA"/>
</dbReference>
<sequence length="107" mass="12003">MDQFPGEIRRLVGIARWPGEGSEIAVKLWFETGFPNLISTGLQQIKDIDSEGMDDLSVKARFLTRGGGKEVLAVTTKRVTAVENWQTLQHQNDLLSDRKEETRGFIG</sequence>
<protein>
    <submittedName>
        <fullName evidence="1">Uncharacterized protein</fullName>
    </submittedName>
</protein>
<evidence type="ECO:0000313" key="2">
    <source>
        <dbReference type="Proteomes" id="UP001381693"/>
    </source>
</evidence>
<evidence type="ECO:0000313" key="1">
    <source>
        <dbReference type="EMBL" id="KAK7073043.1"/>
    </source>
</evidence>